<dbReference type="AlphaFoldDB" id="A0A5E7GH33"/>
<protein>
    <submittedName>
        <fullName evidence="2">Uncharacterized protein</fullName>
    </submittedName>
</protein>
<gene>
    <name evidence="2" type="ORF">PS862_00307</name>
</gene>
<name>A0A5E7GH33_PSEFL</name>
<reference evidence="2 3" key="1">
    <citation type="submission" date="2019-09" db="EMBL/GenBank/DDBJ databases">
        <authorList>
            <person name="Chandra G."/>
            <person name="Truman W A."/>
        </authorList>
    </citation>
    <scope>NUCLEOTIDE SEQUENCE [LARGE SCALE GENOMIC DNA]</scope>
    <source>
        <strain evidence="2">PS862</strain>
    </source>
</reference>
<dbReference type="EMBL" id="CABVII010000001">
    <property type="protein sequence ID" value="VVO50900.1"/>
    <property type="molecule type" value="Genomic_DNA"/>
</dbReference>
<sequence length="478" mass="52371">MAPRIIVPKPAGPQPPTRGSADPAPARVRPESTSTYDGPAAKVPRPSPTDTSALAEVDGTSFRQPTSPPPAIIVSDMSGAGEARTDSDWMRLKNYRFSPPAKLPPADDQGIRTYKERQFVDLAIGGVVQVRRDSVTGVYRAILASELGASGPALFFDRGTMTWLLAAPLPSSGVSHVIDIDVDEIIHNVRNGQDSDGLIDEGQNDRFERNLSPGSTIVARGLRQFSPEQAALMHSELKAVERIFFDANNAVGLNYREAEGVFESYFGGSHEVAIDRFSDSLLRGQALSKEYQGLWGVDKFMGVDSGGSCKAWIYTLDFHGRIFISLKHMRDGTLDIMLGHEMLHANRINRFTSVGPGAVDFFYLDVSMQHTLGRPIPAYDIPERGLSHIIMQGGLTAEYLSAFTSNHHRFIHGVSEYLGIPADFDLQTAVNLFNANPGLRAQMASRNADSIIWAAKSMQQLHQSSIAEYQWLDSLIDD</sequence>
<feature type="region of interest" description="Disordered" evidence="1">
    <location>
        <begin position="1"/>
        <end position="80"/>
    </location>
</feature>
<proteinExistence type="predicted"/>
<dbReference type="Proteomes" id="UP000385207">
    <property type="component" value="Unassembled WGS sequence"/>
</dbReference>
<organism evidence="2 3">
    <name type="scientific">Pseudomonas fluorescens</name>
    <dbReference type="NCBI Taxonomy" id="294"/>
    <lineage>
        <taxon>Bacteria</taxon>
        <taxon>Pseudomonadati</taxon>
        <taxon>Pseudomonadota</taxon>
        <taxon>Gammaproteobacteria</taxon>
        <taxon>Pseudomonadales</taxon>
        <taxon>Pseudomonadaceae</taxon>
        <taxon>Pseudomonas</taxon>
    </lineage>
</organism>
<accession>A0A5E7GH33</accession>
<evidence type="ECO:0000256" key="1">
    <source>
        <dbReference type="SAM" id="MobiDB-lite"/>
    </source>
</evidence>
<evidence type="ECO:0000313" key="2">
    <source>
        <dbReference type="EMBL" id="VVO50900.1"/>
    </source>
</evidence>
<evidence type="ECO:0000313" key="3">
    <source>
        <dbReference type="Proteomes" id="UP000385207"/>
    </source>
</evidence>